<protein>
    <submittedName>
        <fullName evidence="1">Uncharacterized protein</fullName>
    </submittedName>
</protein>
<reference evidence="1" key="1">
    <citation type="submission" date="2023-08" db="EMBL/GenBank/DDBJ databases">
        <title>A de novo genome assembly of Solanum verrucosum Schlechtendal, a Mexican diploid species geographically isolated from the other diploid A-genome species in potato relatives.</title>
        <authorList>
            <person name="Hosaka K."/>
        </authorList>
    </citation>
    <scope>NUCLEOTIDE SEQUENCE</scope>
    <source>
        <tissue evidence="1">Young leaves</tissue>
    </source>
</reference>
<evidence type="ECO:0000313" key="2">
    <source>
        <dbReference type="Proteomes" id="UP001234989"/>
    </source>
</evidence>
<accession>A0AAF0Q2G8</accession>
<evidence type="ECO:0000313" key="1">
    <source>
        <dbReference type="EMBL" id="WMV14315.1"/>
    </source>
</evidence>
<gene>
    <name evidence="1" type="ORF">MTR67_007700</name>
</gene>
<keyword evidence="2" id="KW-1185">Reference proteome</keyword>
<name>A0AAF0Q2G8_SOLVR</name>
<proteinExistence type="predicted"/>
<organism evidence="1 2">
    <name type="scientific">Solanum verrucosum</name>
    <dbReference type="NCBI Taxonomy" id="315347"/>
    <lineage>
        <taxon>Eukaryota</taxon>
        <taxon>Viridiplantae</taxon>
        <taxon>Streptophyta</taxon>
        <taxon>Embryophyta</taxon>
        <taxon>Tracheophyta</taxon>
        <taxon>Spermatophyta</taxon>
        <taxon>Magnoliopsida</taxon>
        <taxon>eudicotyledons</taxon>
        <taxon>Gunneridae</taxon>
        <taxon>Pentapetalae</taxon>
        <taxon>asterids</taxon>
        <taxon>lamiids</taxon>
        <taxon>Solanales</taxon>
        <taxon>Solanaceae</taxon>
        <taxon>Solanoideae</taxon>
        <taxon>Solaneae</taxon>
        <taxon>Solanum</taxon>
    </lineage>
</organism>
<dbReference type="AlphaFoldDB" id="A0AAF0Q2G8"/>
<sequence length="251" mass="29365">MEKWRNRNHHNNVHKLLLQIVPICIFWEIWKSWTSCKFGDKKKFNTRRMETQILWNIKATIGIAFPKCKLFDDIYTWLHICQTVERMKPVVSCKVVVWKKPTERRFKLNSDGSFLNNNNRDGIRGIIRDVVGDLAKLFLEDCHRVNNLPFVTVRFHPQGPNHRPWVEQRAVGGSVERATQNLSRPWTQWDLRTVVGPHPMVQEPWVQAKVSNHGPRVCRMDRMSIHGPSVEVSWVTADSKVKGKLGLFLIN</sequence>
<dbReference type="Proteomes" id="UP001234989">
    <property type="component" value="Chromosome 2"/>
</dbReference>
<dbReference type="EMBL" id="CP133613">
    <property type="protein sequence ID" value="WMV14315.1"/>
    <property type="molecule type" value="Genomic_DNA"/>
</dbReference>